<feature type="compositionally biased region" description="Basic residues" evidence="6">
    <location>
        <begin position="348"/>
        <end position="359"/>
    </location>
</feature>
<keyword evidence="9" id="KW-1185">Reference proteome</keyword>
<feature type="region of interest" description="Disordered" evidence="6">
    <location>
        <begin position="339"/>
        <end position="397"/>
    </location>
</feature>
<dbReference type="Proteomes" id="UP000245119">
    <property type="component" value="Linkage Group LG9"/>
</dbReference>
<evidence type="ECO:0000256" key="6">
    <source>
        <dbReference type="SAM" id="MobiDB-lite"/>
    </source>
</evidence>
<evidence type="ECO:0000256" key="5">
    <source>
        <dbReference type="ARBA" id="ARBA00022840"/>
    </source>
</evidence>
<reference evidence="8 9" key="1">
    <citation type="submission" date="2018-04" db="EMBL/GenBank/DDBJ databases">
        <title>The genome of golden apple snail Pomacea canaliculata provides insight into stress tolerance and invasive adaptation.</title>
        <authorList>
            <person name="Liu C."/>
            <person name="Liu B."/>
            <person name="Ren Y."/>
            <person name="Zhang Y."/>
            <person name="Wang H."/>
            <person name="Li S."/>
            <person name="Jiang F."/>
            <person name="Yin L."/>
            <person name="Zhang G."/>
            <person name="Qian W."/>
            <person name="Fan W."/>
        </authorList>
    </citation>
    <scope>NUCLEOTIDE SEQUENCE [LARGE SCALE GENOMIC DNA]</scope>
    <source>
        <strain evidence="8">SZHN2017</strain>
        <tissue evidence="8">Muscle</tissue>
    </source>
</reference>
<evidence type="ECO:0000259" key="7">
    <source>
        <dbReference type="PROSITE" id="PS50011"/>
    </source>
</evidence>
<feature type="compositionally biased region" description="Low complexity" evidence="6">
    <location>
        <begin position="384"/>
        <end position="397"/>
    </location>
</feature>
<dbReference type="PANTHER" id="PTHR43671">
    <property type="entry name" value="SERINE/THREONINE-PROTEIN KINASE NEK"/>
    <property type="match status" value="1"/>
</dbReference>
<protein>
    <recommendedName>
        <fullName evidence="1">non-specific serine/threonine protein kinase</fullName>
        <ecNumber evidence="1">2.7.11.1</ecNumber>
    </recommendedName>
</protein>
<name>A0A2T7NT90_POMCA</name>
<dbReference type="InterPro" id="IPR050660">
    <property type="entry name" value="NEK_Ser/Thr_kinase"/>
</dbReference>
<keyword evidence="2" id="KW-0808">Transferase</keyword>
<dbReference type="InterPro" id="IPR011009">
    <property type="entry name" value="Kinase-like_dom_sf"/>
</dbReference>
<dbReference type="GO" id="GO:0004674">
    <property type="term" value="F:protein serine/threonine kinase activity"/>
    <property type="evidence" value="ECO:0007669"/>
    <property type="project" value="UniProtKB-EC"/>
</dbReference>
<dbReference type="InterPro" id="IPR000719">
    <property type="entry name" value="Prot_kinase_dom"/>
</dbReference>
<feature type="compositionally biased region" description="Basic and acidic residues" evidence="6">
    <location>
        <begin position="424"/>
        <end position="433"/>
    </location>
</feature>
<organism evidence="8 9">
    <name type="scientific">Pomacea canaliculata</name>
    <name type="common">Golden apple snail</name>
    <dbReference type="NCBI Taxonomy" id="400727"/>
    <lineage>
        <taxon>Eukaryota</taxon>
        <taxon>Metazoa</taxon>
        <taxon>Spiralia</taxon>
        <taxon>Lophotrochozoa</taxon>
        <taxon>Mollusca</taxon>
        <taxon>Gastropoda</taxon>
        <taxon>Caenogastropoda</taxon>
        <taxon>Architaenioglossa</taxon>
        <taxon>Ampullarioidea</taxon>
        <taxon>Ampullariidae</taxon>
        <taxon>Pomacea</taxon>
    </lineage>
</organism>
<feature type="domain" description="Protein kinase" evidence="7">
    <location>
        <begin position="1"/>
        <end position="273"/>
    </location>
</feature>
<keyword evidence="4" id="KW-0418">Kinase</keyword>
<dbReference type="EC" id="2.7.11.1" evidence="1"/>
<evidence type="ECO:0000313" key="8">
    <source>
        <dbReference type="EMBL" id="PVD24382.1"/>
    </source>
</evidence>
<feature type="compositionally biased region" description="Polar residues" evidence="6">
    <location>
        <begin position="459"/>
        <end position="470"/>
    </location>
</feature>
<keyword evidence="5" id="KW-0067">ATP-binding</keyword>
<dbReference type="AlphaFoldDB" id="A0A2T7NT90"/>
<evidence type="ECO:0000256" key="3">
    <source>
        <dbReference type="ARBA" id="ARBA00022741"/>
    </source>
</evidence>
<dbReference type="PROSITE" id="PS50011">
    <property type="entry name" value="PROTEIN_KINASE_DOM"/>
    <property type="match status" value="1"/>
</dbReference>
<proteinExistence type="predicted"/>
<comment type="caution">
    <text evidence="8">The sequence shown here is derived from an EMBL/GenBank/DDBJ whole genome shotgun (WGS) entry which is preliminary data.</text>
</comment>
<feature type="compositionally biased region" description="Low complexity" evidence="6">
    <location>
        <begin position="471"/>
        <end position="481"/>
    </location>
</feature>
<keyword evidence="3" id="KW-0547">Nucleotide-binding</keyword>
<evidence type="ECO:0000256" key="4">
    <source>
        <dbReference type="ARBA" id="ARBA00022777"/>
    </source>
</evidence>
<gene>
    <name evidence="8" type="ORF">C0Q70_14864</name>
</gene>
<evidence type="ECO:0000256" key="1">
    <source>
        <dbReference type="ARBA" id="ARBA00012513"/>
    </source>
</evidence>
<dbReference type="SUPFAM" id="SSF56112">
    <property type="entry name" value="Protein kinase-like (PK-like)"/>
    <property type="match status" value="1"/>
</dbReference>
<evidence type="ECO:0000256" key="2">
    <source>
        <dbReference type="ARBA" id="ARBA00022679"/>
    </source>
</evidence>
<dbReference type="Gene3D" id="1.10.510.10">
    <property type="entry name" value="Transferase(Phosphotransferase) domain 1"/>
    <property type="match status" value="1"/>
</dbReference>
<dbReference type="PANTHER" id="PTHR43671:SF13">
    <property type="entry name" value="SERINE_THREONINE-PROTEIN KINASE NEK2"/>
    <property type="match status" value="1"/>
</dbReference>
<evidence type="ECO:0000313" key="9">
    <source>
        <dbReference type="Proteomes" id="UP000245119"/>
    </source>
</evidence>
<dbReference type="OrthoDB" id="248923at2759"/>
<dbReference type="GO" id="GO:0005524">
    <property type="term" value="F:ATP binding"/>
    <property type="evidence" value="ECO:0007669"/>
    <property type="project" value="UniProtKB-KW"/>
</dbReference>
<feature type="region of interest" description="Disordered" evidence="6">
    <location>
        <begin position="412"/>
        <end position="498"/>
    </location>
</feature>
<dbReference type="Pfam" id="PF00069">
    <property type="entry name" value="Pkinase"/>
    <property type="match status" value="1"/>
</dbReference>
<sequence>MAGLFSDSDKEVKKPRRPGEKERCFQILGEIPYPGNTCKLFACKEKDTDRQYLLKKATIGTRADTDHANACQLRHVNIVQYETAWHTPNDIMYLLWEPVSWCLSVLLEEMDLQTPCGQLYPLWLFHIASGLEYLHEGNNGRQPILHRNLNASSIFVTSNCVLKLFDFGDAKRLEAKNSTTRTVKGNPDFHSPEIRRGEEYRTPTDIWSLGVTAAQIAHYRGFEKLRRKQTETVIGIVEAKGHQKEVVDLIAATLRENAATRPSAAKFVSHLRCLLGEDVLTPPEPELYPSPMKMSSRMAKRDIHRRPLLTSRDHVQQVQGSSSLAQTLALIYDNRHKEEEGLNTPRHSSIHRERRRSKCSKAPDEPESSSPEGGALRQPCSHRSQNSLSSESTSSLTIENCETLRLRVNTPLQDTTSVRQTHQRVSDSSERASSRRRRLVSSETQTTDSLLGQPKTLIPNRNKQTQREQCSSPLSTSTDSSNGIRKEQGEADSPSVRYLRPTDNSFLASLTTNLI</sequence>
<dbReference type="EMBL" id="PZQS01000009">
    <property type="protein sequence ID" value="PVD24382.1"/>
    <property type="molecule type" value="Genomic_DNA"/>
</dbReference>
<accession>A0A2T7NT90</accession>
<dbReference type="CDD" id="cd00180">
    <property type="entry name" value="PKc"/>
    <property type="match status" value="1"/>
</dbReference>